<reference evidence="3" key="1">
    <citation type="submission" date="2021-05" db="EMBL/GenBank/DDBJ databases">
        <authorList>
            <person name="Sun Q."/>
            <person name="Inoue M."/>
        </authorList>
    </citation>
    <scope>NUCLEOTIDE SEQUENCE</scope>
    <source>
        <strain evidence="3">VKM B-3255</strain>
    </source>
</reference>
<feature type="region of interest" description="Disordered" evidence="1">
    <location>
        <begin position="1"/>
        <end position="28"/>
    </location>
</feature>
<name>A0ABS5RC80_9HYPH</name>
<proteinExistence type="predicted"/>
<protein>
    <submittedName>
        <fullName evidence="3">Uncharacterized protein</fullName>
    </submittedName>
</protein>
<keyword evidence="2" id="KW-1133">Transmembrane helix</keyword>
<organism evidence="3 4">
    <name type="scientific">Ancylobacter radicis</name>
    <dbReference type="NCBI Taxonomy" id="2836179"/>
    <lineage>
        <taxon>Bacteria</taxon>
        <taxon>Pseudomonadati</taxon>
        <taxon>Pseudomonadota</taxon>
        <taxon>Alphaproteobacteria</taxon>
        <taxon>Hyphomicrobiales</taxon>
        <taxon>Xanthobacteraceae</taxon>
        <taxon>Ancylobacter</taxon>
    </lineage>
</organism>
<dbReference type="Proteomes" id="UP001166585">
    <property type="component" value="Unassembled WGS sequence"/>
</dbReference>
<sequence length="66" mass="7038">MQEAGRLAHAHAHPHAHSHGPHQRHPAAEPGFSLLRLSVWQRLAIAAPLAALLWAGALLVMSQGGM</sequence>
<evidence type="ECO:0000256" key="2">
    <source>
        <dbReference type="SAM" id="Phobius"/>
    </source>
</evidence>
<keyword evidence="4" id="KW-1185">Reference proteome</keyword>
<evidence type="ECO:0000313" key="4">
    <source>
        <dbReference type="Proteomes" id="UP001166585"/>
    </source>
</evidence>
<feature type="compositionally biased region" description="Basic residues" evidence="1">
    <location>
        <begin position="8"/>
        <end position="25"/>
    </location>
</feature>
<keyword evidence="2" id="KW-0812">Transmembrane</keyword>
<accession>A0ABS5RC80</accession>
<feature type="transmembrane region" description="Helical" evidence="2">
    <location>
        <begin position="39"/>
        <end position="61"/>
    </location>
</feature>
<evidence type="ECO:0000256" key="1">
    <source>
        <dbReference type="SAM" id="MobiDB-lite"/>
    </source>
</evidence>
<keyword evidence="2" id="KW-0472">Membrane</keyword>
<gene>
    <name evidence="3" type="ORF">KIP89_19345</name>
</gene>
<dbReference type="EMBL" id="JAHCQH010000025">
    <property type="protein sequence ID" value="MBS9479268.1"/>
    <property type="molecule type" value="Genomic_DNA"/>
</dbReference>
<evidence type="ECO:0000313" key="3">
    <source>
        <dbReference type="EMBL" id="MBS9479268.1"/>
    </source>
</evidence>
<comment type="caution">
    <text evidence="3">The sequence shown here is derived from an EMBL/GenBank/DDBJ whole genome shotgun (WGS) entry which is preliminary data.</text>
</comment>